<dbReference type="GeneID" id="96084643"/>
<dbReference type="Proteomes" id="UP001578633">
    <property type="component" value="Chromosome 3"/>
</dbReference>
<gene>
    <name evidence="1" type="ORF">ACET3X_004321</name>
</gene>
<evidence type="ECO:0000313" key="2">
    <source>
        <dbReference type="Proteomes" id="UP001578633"/>
    </source>
</evidence>
<accession>A0ABR3UMK2</accession>
<evidence type="ECO:0000313" key="1">
    <source>
        <dbReference type="EMBL" id="KAL1797715.1"/>
    </source>
</evidence>
<sequence length="134" mass="14718">MSAHEPANALEQRIYELVRPFRNECYEELDPADQIAATNRLVKLERNVLALAQNIAYLAHNHFANTEHNISASNIFVVTRGWDGDEVAAKGGAIAVMVHYPEGIMGVVKATIKTGVSVVDALCTQVDKKIAKIF</sequence>
<protein>
    <submittedName>
        <fullName evidence="1">Uncharacterized protein</fullName>
    </submittedName>
</protein>
<dbReference type="EMBL" id="JBHGVX010000003">
    <property type="protein sequence ID" value="KAL1797715.1"/>
    <property type="molecule type" value="Genomic_DNA"/>
</dbReference>
<organism evidence="1 2">
    <name type="scientific">Alternaria dauci</name>
    <dbReference type="NCBI Taxonomy" id="48095"/>
    <lineage>
        <taxon>Eukaryota</taxon>
        <taxon>Fungi</taxon>
        <taxon>Dikarya</taxon>
        <taxon>Ascomycota</taxon>
        <taxon>Pezizomycotina</taxon>
        <taxon>Dothideomycetes</taxon>
        <taxon>Pleosporomycetidae</taxon>
        <taxon>Pleosporales</taxon>
        <taxon>Pleosporineae</taxon>
        <taxon>Pleosporaceae</taxon>
        <taxon>Alternaria</taxon>
        <taxon>Alternaria sect. Porri</taxon>
    </lineage>
</organism>
<comment type="caution">
    <text evidence="1">The sequence shown here is derived from an EMBL/GenBank/DDBJ whole genome shotgun (WGS) entry which is preliminary data.</text>
</comment>
<name>A0ABR3UMK2_9PLEO</name>
<reference evidence="1 2" key="1">
    <citation type="submission" date="2024-09" db="EMBL/GenBank/DDBJ databases">
        <title>T2T genomes of carrot and Alternaria dauci and their utility for understanding host-pathogen interaction during carrot leaf blight disease.</title>
        <authorList>
            <person name="Liu W."/>
            <person name="Xu S."/>
            <person name="Ou C."/>
            <person name="Liu X."/>
            <person name="Zhuang F."/>
            <person name="Deng X.W."/>
        </authorList>
    </citation>
    <scope>NUCLEOTIDE SEQUENCE [LARGE SCALE GENOMIC DNA]</scope>
    <source>
        <strain evidence="1 2">A2016</strain>
    </source>
</reference>
<dbReference type="RefSeq" id="XP_069308299.1">
    <property type="nucleotide sequence ID" value="XM_069450512.1"/>
</dbReference>
<proteinExistence type="predicted"/>
<keyword evidence="2" id="KW-1185">Reference proteome</keyword>